<accession>A0AAC8ZV84</accession>
<keyword evidence="2" id="KW-1185">Reference proteome</keyword>
<organism evidence="1 2">
    <name type="scientific">Azospirillum thiophilum</name>
    <dbReference type="NCBI Taxonomy" id="528244"/>
    <lineage>
        <taxon>Bacteria</taxon>
        <taxon>Pseudomonadati</taxon>
        <taxon>Pseudomonadota</taxon>
        <taxon>Alphaproteobacteria</taxon>
        <taxon>Rhodospirillales</taxon>
        <taxon>Azospirillaceae</taxon>
        <taxon>Azospirillum</taxon>
    </lineage>
</organism>
<dbReference type="Proteomes" id="UP000069935">
    <property type="component" value="Chromosome 3"/>
</dbReference>
<evidence type="ECO:0000313" key="2">
    <source>
        <dbReference type="Proteomes" id="UP000069935"/>
    </source>
</evidence>
<protein>
    <submittedName>
        <fullName evidence="1">Uncharacterized protein</fullName>
    </submittedName>
</protein>
<gene>
    <name evidence="1" type="ORF">AL072_21320</name>
</gene>
<reference evidence="1 2" key="2">
    <citation type="journal article" date="2016" name="Genome Announc.">
        <title>Complete Genome Sequence of a Strain of Azospirillum thiophilum Isolated from a Sulfide Spring.</title>
        <authorList>
            <person name="Fomenkov A."/>
            <person name="Vincze T."/>
            <person name="Grabovich M."/>
            <person name="Anton B.P."/>
            <person name="Dubinina G."/>
            <person name="Orlova M."/>
            <person name="Belousova E."/>
            <person name="Roberts R.J."/>
        </authorList>
    </citation>
    <scope>NUCLEOTIDE SEQUENCE [LARGE SCALE GENOMIC DNA]</scope>
    <source>
        <strain evidence="1 2">BV-S</strain>
    </source>
</reference>
<sequence>MSGHDGIIGGEKAQLHLIFWKNAELAAAPGDSPFPKVGWNGRNIVGDHQRGFVLIAQAMLIIVVENAVDDDPRELIEVEGRVRAIITAASLFVILSDICRPIFKPRRR</sequence>
<evidence type="ECO:0000313" key="1">
    <source>
        <dbReference type="EMBL" id="ALG73538.1"/>
    </source>
</evidence>
<reference evidence="2" key="1">
    <citation type="submission" date="2015-12" db="EMBL/GenBank/DDBJ databases">
        <title>Complete Genome Sequence of Azospirillum thiophilum BV-S.</title>
        <authorList>
            <person name="Fomenkov A."/>
            <person name="Vincze T."/>
            <person name="Grabovich M."/>
            <person name="Dubinina G."/>
            <person name="Orlova M."/>
            <person name="Belousova E."/>
            <person name="Roberts R.J."/>
        </authorList>
    </citation>
    <scope>NUCLEOTIDE SEQUENCE [LARGE SCALE GENOMIC DNA]</scope>
    <source>
        <strain evidence="2">BV-S</strain>
    </source>
</reference>
<proteinExistence type="predicted"/>
<dbReference type="KEGG" id="ati:AL072_21320"/>
<name>A0AAC8ZV84_9PROT</name>
<dbReference type="EMBL" id="CP012403">
    <property type="protein sequence ID" value="ALG73538.1"/>
    <property type="molecule type" value="Genomic_DNA"/>
</dbReference>
<dbReference type="AlphaFoldDB" id="A0AAC8ZV84"/>